<dbReference type="Pfam" id="PF24135">
    <property type="entry name" value="DUF7402"/>
    <property type="match status" value="1"/>
</dbReference>
<keyword evidence="1" id="KW-1133">Transmembrane helix</keyword>
<evidence type="ECO:0000313" key="4">
    <source>
        <dbReference type="Proteomes" id="UP000249260"/>
    </source>
</evidence>
<dbReference type="InterPro" id="IPR055826">
    <property type="entry name" value="DUF7402"/>
</dbReference>
<keyword evidence="4" id="KW-1185">Reference proteome</keyword>
<evidence type="ECO:0000259" key="2">
    <source>
        <dbReference type="Pfam" id="PF24135"/>
    </source>
</evidence>
<keyword evidence="1" id="KW-0812">Transmembrane</keyword>
<dbReference type="EMBL" id="QLUW01000006">
    <property type="protein sequence ID" value="RAP73749.1"/>
    <property type="molecule type" value="Genomic_DNA"/>
</dbReference>
<dbReference type="Proteomes" id="UP000249260">
    <property type="component" value="Unassembled WGS sequence"/>
</dbReference>
<comment type="caution">
    <text evidence="3">The sequence shown here is derived from an EMBL/GenBank/DDBJ whole genome shotgun (WGS) entry which is preliminary data.</text>
</comment>
<protein>
    <recommendedName>
        <fullName evidence="2">DUF7402 domain-containing protein</fullName>
    </recommendedName>
</protein>
<feature type="domain" description="DUF7402" evidence="2">
    <location>
        <begin position="49"/>
        <end position="123"/>
    </location>
</feature>
<proteinExistence type="predicted"/>
<organism evidence="3 4">
    <name type="scientific">Paenibacillus montanisoli</name>
    <dbReference type="NCBI Taxonomy" id="2081970"/>
    <lineage>
        <taxon>Bacteria</taxon>
        <taxon>Bacillati</taxon>
        <taxon>Bacillota</taxon>
        <taxon>Bacilli</taxon>
        <taxon>Bacillales</taxon>
        <taxon>Paenibacillaceae</taxon>
        <taxon>Paenibacillus</taxon>
    </lineage>
</organism>
<keyword evidence="1" id="KW-0472">Membrane</keyword>
<evidence type="ECO:0000313" key="3">
    <source>
        <dbReference type="EMBL" id="RAP73749.1"/>
    </source>
</evidence>
<gene>
    <name evidence="3" type="ORF">DL346_26185</name>
</gene>
<dbReference type="RefSeq" id="WP_112885333.1">
    <property type="nucleotide sequence ID" value="NZ_QLUW01000006.1"/>
</dbReference>
<dbReference type="AlphaFoldDB" id="A0A328TT33"/>
<feature type="transmembrane region" description="Helical" evidence="1">
    <location>
        <begin position="12"/>
        <end position="34"/>
    </location>
</feature>
<evidence type="ECO:0000256" key="1">
    <source>
        <dbReference type="SAM" id="Phobius"/>
    </source>
</evidence>
<reference evidence="3 4" key="1">
    <citation type="submission" date="2018-06" db="EMBL/GenBank/DDBJ databases">
        <title>Paenibacillus montanisoli sp. nov., isolated from mountain area soil.</title>
        <authorList>
            <person name="Wu M."/>
        </authorList>
    </citation>
    <scope>NUCLEOTIDE SEQUENCE [LARGE SCALE GENOMIC DNA]</scope>
    <source>
        <strain evidence="3 4">RA17</strain>
    </source>
</reference>
<sequence length="123" mass="13766">MMNPIKSSLFAKVFIAVIVIQSTLIVIGGQLNIIRVDRFIQEREFEFARNEWASSEGLNPWIKLDWRKNSNAKTINTIVLYNRINSMDNANGGTLTFRDGSTKAVTGIPINGAHKVITFPAKT</sequence>
<accession>A0A328TT33</accession>
<name>A0A328TT33_9BACL</name>